<evidence type="ECO:0000313" key="3">
    <source>
        <dbReference type="Proteomes" id="UP000094455"/>
    </source>
</evidence>
<sequence>MQKKDQEYSSNLNRSNYKFLSSTNLLYRENLPPEYRLPTLVSGYLPDLRGINTIDNEEQIPEVDFKNAVAKFEIQTSDCNQKGTDIESTRDCIRKTYSENELSNYDGEYGRRKSLSESKKLMLDWKPLSNQELSPRESLKKSCMREGIVDEYIPNFATFNLAKFGINENVIEDSDDELDVYDRKPLDVETNEILLSTESKAKPIEIETKNNFKRGSDSFMVSDESFKIAASPEREGDRLVLSSIPRNFSSLSFSYRRKMLVELLPDSLKNNSEYKSHITKIIRKNSTSASSFGSASSNILAPRRKAKRVEPDTNEIGSILLQSWRLGRVFDSGSFGIIRECININDMDDVKALKIVPLKHSLKCLQTFRSEIIMWSKIHHNCFVPLLDVKVTADYIFALMPLYDEGSLFDKVKFWETNRVQLADRFEDIISYLKDITDALKFLHENGIHHGDIKLENFLLEKNRARLCDFGMTNYDEAASRRLLENVDPKVEKELQESYLFLSNNNSSSDIASGVQSFDMMGSMSGVNDSTEFSSSTTILNPTDSDHKEHHFNIGSLPYASPELLQPCPFPVDCKADIWAFGILVYALLMLKLPFWHIYEPRLKLSIIEGNWQTTEWKSQLNENPQIQIANTLVTGCLRERNSRYSVAEISRLLSGNS</sequence>
<proteinExistence type="predicted"/>
<gene>
    <name evidence="2" type="ORF">PICMEDRAFT_73318</name>
</gene>
<dbReference type="SMART" id="SM00220">
    <property type="entry name" value="S_TKc"/>
    <property type="match status" value="1"/>
</dbReference>
<dbReference type="Pfam" id="PF00069">
    <property type="entry name" value="Pkinase"/>
    <property type="match status" value="2"/>
</dbReference>
<dbReference type="RefSeq" id="XP_019016934.1">
    <property type="nucleotide sequence ID" value="XM_019164448.1"/>
</dbReference>
<dbReference type="InterPro" id="IPR011009">
    <property type="entry name" value="Kinase-like_dom_sf"/>
</dbReference>
<dbReference type="EMBL" id="KV454004">
    <property type="protein sequence ID" value="ODQ45821.1"/>
    <property type="molecule type" value="Genomic_DNA"/>
</dbReference>
<reference evidence="2 3" key="1">
    <citation type="journal article" date="2016" name="Proc. Natl. Acad. Sci. U.S.A.">
        <title>Comparative genomics of biotechnologically important yeasts.</title>
        <authorList>
            <person name="Riley R."/>
            <person name="Haridas S."/>
            <person name="Wolfe K.H."/>
            <person name="Lopes M.R."/>
            <person name="Hittinger C.T."/>
            <person name="Goeker M."/>
            <person name="Salamov A.A."/>
            <person name="Wisecaver J.H."/>
            <person name="Long T.M."/>
            <person name="Calvey C.H."/>
            <person name="Aerts A.L."/>
            <person name="Barry K.W."/>
            <person name="Choi C."/>
            <person name="Clum A."/>
            <person name="Coughlan A.Y."/>
            <person name="Deshpande S."/>
            <person name="Douglass A.P."/>
            <person name="Hanson S.J."/>
            <person name="Klenk H.-P."/>
            <person name="LaButti K.M."/>
            <person name="Lapidus A."/>
            <person name="Lindquist E.A."/>
            <person name="Lipzen A.M."/>
            <person name="Meier-Kolthoff J.P."/>
            <person name="Ohm R.A."/>
            <person name="Otillar R.P."/>
            <person name="Pangilinan J.L."/>
            <person name="Peng Y."/>
            <person name="Rokas A."/>
            <person name="Rosa C.A."/>
            <person name="Scheuner C."/>
            <person name="Sibirny A.A."/>
            <person name="Slot J.C."/>
            <person name="Stielow J.B."/>
            <person name="Sun H."/>
            <person name="Kurtzman C.P."/>
            <person name="Blackwell M."/>
            <person name="Grigoriev I.V."/>
            <person name="Jeffries T.W."/>
        </authorList>
    </citation>
    <scope>NUCLEOTIDE SEQUENCE [LARGE SCALE GENOMIC DNA]</scope>
    <source>
        <strain evidence="2 3">NRRL Y-2026</strain>
    </source>
</reference>
<accession>A0A1E3NI71</accession>
<dbReference type="PANTHER" id="PTHR44167:SF30">
    <property type="entry name" value="PHOSPHORYLASE KINASE"/>
    <property type="match status" value="1"/>
</dbReference>
<dbReference type="PROSITE" id="PS00108">
    <property type="entry name" value="PROTEIN_KINASE_ST"/>
    <property type="match status" value="1"/>
</dbReference>
<dbReference type="SUPFAM" id="SSF56112">
    <property type="entry name" value="Protein kinase-like (PK-like)"/>
    <property type="match status" value="1"/>
</dbReference>
<keyword evidence="3" id="KW-1185">Reference proteome</keyword>
<dbReference type="InterPro" id="IPR000719">
    <property type="entry name" value="Prot_kinase_dom"/>
</dbReference>
<name>A0A1E3NI71_9ASCO</name>
<dbReference type="GeneID" id="30181135"/>
<dbReference type="Proteomes" id="UP000094455">
    <property type="component" value="Unassembled WGS sequence"/>
</dbReference>
<dbReference type="GO" id="GO:0005634">
    <property type="term" value="C:nucleus"/>
    <property type="evidence" value="ECO:0007669"/>
    <property type="project" value="TreeGrafter"/>
</dbReference>
<dbReference type="AlphaFoldDB" id="A0A1E3NI71"/>
<evidence type="ECO:0000259" key="1">
    <source>
        <dbReference type="PROSITE" id="PS50011"/>
    </source>
</evidence>
<dbReference type="OrthoDB" id="4062651at2759"/>
<evidence type="ECO:0000313" key="2">
    <source>
        <dbReference type="EMBL" id="ODQ45821.1"/>
    </source>
</evidence>
<dbReference type="PROSITE" id="PS50011">
    <property type="entry name" value="PROTEIN_KINASE_DOM"/>
    <property type="match status" value="1"/>
</dbReference>
<dbReference type="GO" id="GO:0004674">
    <property type="term" value="F:protein serine/threonine kinase activity"/>
    <property type="evidence" value="ECO:0007669"/>
    <property type="project" value="TreeGrafter"/>
</dbReference>
<organism evidence="2 3">
    <name type="scientific">Pichia membranifaciens NRRL Y-2026</name>
    <dbReference type="NCBI Taxonomy" id="763406"/>
    <lineage>
        <taxon>Eukaryota</taxon>
        <taxon>Fungi</taxon>
        <taxon>Dikarya</taxon>
        <taxon>Ascomycota</taxon>
        <taxon>Saccharomycotina</taxon>
        <taxon>Pichiomycetes</taxon>
        <taxon>Pichiales</taxon>
        <taxon>Pichiaceae</taxon>
        <taxon>Pichia</taxon>
    </lineage>
</organism>
<dbReference type="Gene3D" id="1.10.510.10">
    <property type="entry name" value="Transferase(Phosphotransferase) domain 1"/>
    <property type="match status" value="2"/>
</dbReference>
<dbReference type="GO" id="GO:0044773">
    <property type="term" value="P:mitotic DNA damage checkpoint signaling"/>
    <property type="evidence" value="ECO:0007669"/>
    <property type="project" value="TreeGrafter"/>
</dbReference>
<dbReference type="PANTHER" id="PTHR44167">
    <property type="entry name" value="OVARIAN-SPECIFIC SERINE/THREONINE-PROTEIN KINASE LOK-RELATED"/>
    <property type="match status" value="1"/>
</dbReference>
<dbReference type="CDD" id="cd00180">
    <property type="entry name" value="PKc"/>
    <property type="match status" value="1"/>
</dbReference>
<feature type="domain" description="Protein kinase" evidence="1">
    <location>
        <begin position="324"/>
        <end position="658"/>
    </location>
</feature>
<protein>
    <recommendedName>
        <fullName evidence="1">Protein kinase domain-containing protein</fullName>
    </recommendedName>
</protein>
<dbReference type="STRING" id="763406.A0A1E3NI71"/>
<dbReference type="InterPro" id="IPR008271">
    <property type="entry name" value="Ser/Thr_kinase_AS"/>
</dbReference>
<dbReference type="GO" id="GO:0005524">
    <property type="term" value="F:ATP binding"/>
    <property type="evidence" value="ECO:0007669"/>
    <property type="project" value="InterPro"/>
</dbReference>